<dbReference type="AlphaFoldDB" id="A0A450UYR3"/>
<evidence type="ECO:0000313" key="1">
    <source>
        <dbReference type="EMBL" id="VFJ97690.1"/>
    </source>
</evidence>
<reference evidence="1" key="1">
    <citation type="submission" date="2019-02" db="EMBL/GenBank/DDBJ databases">
        <authorList>
            <person name="Gruber-Vodicka R. H."/>
            <person name="Seah K. B. B."/>
        </authorList>
    </citation>
    <scope>NUCLEOTIDE SEQUENCE</scope>
    <source>
        <strain evidence="1">BECK_M7</strain>
    </source>
</reference>
<protein>
    <submittedName>
        <fullName evidence="1">Uncharacterized protein</fullName>
    </submittedName>
</protein>
<dbReference type="EMBL" id="CAADFF010000106">
    <property type="protein sequence ID" value="VFJ97690.1"/>
    <property type="molecule type" value="Genomic_DNA"/>
</dbReference>
<proteinExistence type="predicted"/>
<gene>
    <name evidence="1" type="ORF">BECKLFY1418B_GA0070995_11064</name>
</gene>
<accession>A0A450UYR3</accession>
<sequence>MITQSVPPGAGKHHVGGTGIDKRIAVDARLPVEEVRYGYVSGDFPHNDFVFCVAHTGWMAF</sequence>
<name>A0A450UYR3_9GAMM</name>
<organism evidence="1">
    <name type="scientific">Candidatus Kentrum sp. LFY</name>
    <dbReference type="NCBI Taxonomy" id="2126342"/>
    <lineage>
        <taxon>Bacteria</taxon>
        <taxon>Pseudomonadati</taxon>
        <taxon>Pseudomonadota</taxon>
        <taxon>Gammaproteobacteria</taxon>
        <taxon>Candidatus Kentrum</taxon>
    </lineage>
</organism>